<dbReference type="Pfam" id="PF04142">
    <property type="entry name" value="Nuc_sug_transp"/>
    <property type="match status" value="2"/>
</dbReference>
<dbReference type="EMBL" id="KL198116">
    <property type="protein sequence ID" value="KDQ07039.1"/>
    <property type="molecule type" value="Genomic_DNA"/>
</dbReference>
<dbReference type="HOGENOM" id="CLU_024645_3_1_1"/>
<keyword evidence="3 6" id="KW-1133">Transmembrane helix</keyword>
<feature type="region of interest" description="Disordered" evidence="5">
    <location>
        <begin position="431"/>
        <end position="539"/>
    </location>
</feature>
<keyword evidence="2 6" id="KW-0812">Transmembrane</keyword>
<dbReference type="FunCoup" id="A0A067LV77">
    <property type="interactions" value="45"/>
</dbReference>
<evidence type="ECO:0000256" key="6">
    <source>
        <dbReference type="SAM" id="Phobius"/>
    </source>
</evidence>
<dbReference type="AlphaFoldDB" id="A0A067LV77"/>
<dbReference type="OrthoDB" id="408493at2759"/>
<organism evidence="7 8">
    <name type="scientific">Botryobasidium botryosum (strain FD-172 SS1)</name>
    <dbReference type="NCBI Taxonomy" id="930990"/>
    <lineage>
        <taxon>Eukaryota</taxon>
        <taxon>Fungi</taxon>
        <taxon>Dikarya</taxon>
        <taxon>Basidiomycota</taxon>
        <taxon>Agaricomycotina</taxon>
        <taxon>Agaricomycetes</taxon>
        <taxon>Cantharellales</taxon>
        <taxon>Botryobasidiaceae</taxon>
        <taxon>Botryobasidium</taxon>
    </lineage>
</organism>
<evidence type="ECO:0000256" key="1">
    <source>
        <dbReference type="ARBA" id="ARBA00004141"/>
    </source>
</evidence>
<evidence type="ECO:0008006" key="9">
    <source>
        <dbReference type="Google" id="ProtNLM"/>
    </source>
</evidence>
<feature type="transmembrane region" description="Helical" evidence="6">
    <location>
        <begin position="361"/>
        <end position="380"/>
    </location>
</feature>
<dbReference type="Proteomes" id="UP000027195">
    <property type="component" value="Unassembled WGS sequence"/>
</dbReference>
<feature type="region of interest" description="Disordered" evidence="5">
    <location>
        <begin position="1"/>
        <end position="24"/>
    </location>
</feature>
<evidence type="ECO:0000313" key="8">
    <source>
        <dbReference type="Proteomes" id="UP000027195"/>
    </source>
</evidence>
<feature type="transmembrane region" description="Helical" evidence="6">
    <location>
        <begin position="240"/>
        <end position="260"/>
    </location>
</feature>
<keyword evidence="8" id="KW-1185">Reference proteome</keyword>
<protein>
    <recommendedName>
        <fullName evidence="9">UDP-galactose transporter</fullName>
    </recommendedName>
</protein>
<feature type="transmembrane region" description="Helical" evidence="6">
    <location>
        <begin position="312"/>
        <end position="331"/>
    </location>
</feature>
<dbReference type="InterPro" id="IPR007271">
    <property type="entry name" value="Nuc_sug_transpt"/>
</dbReference>
<sequence length="539" mass="57222">MSATSRHANDPGSGRSPPAPLAADKQPTLWGMPLKYVSLVTLAVQNALLIIIMHYSRVSTAPSKTYSAASAVLLNELLKGSISVMIALSRIDLTTNAPDIDSGNTADKSKRPGSFRPSWDNAAFRVWKKSRRLAREVFSPDCWKLSIPAILYVIQNNLQFVAASNLDVATFQVTYQMKILTTAGFSVLLLRKRIDASKWLALFFLALGVGIVQIQSGHTAPRASSTPAHSSEHTHSMHPLHGFFAVTAACLTSGLAGVYFEMVLKGSQADLWVRNIQLSLFSLLPALVPVLFASTSNSRWPLSGIFNNFGGWAWATVLIQVFGGLVTAVVIKYSDNILKGFATSLSIIISFLASVELFDFPITPAFIVGSATVLAATALYNRPSQSDHTPIAKSVASQSVGHDAPILGQLPKKSPSVGLGKASPRSIAFALGLSSSPPTPSEEHVGRFVNGSGNLPAASGNEEYGTPAYPYAGSPFRTPSPGIVSHPPSRPPSRPLSTRPSMVSLHVPGAPSGLHTPAPLSRNASRESLIDGSSAGRGR</sequence>
<reference evidence="8" key="1">
    <citation type="journal article" date="2014" name="Proc. Natl. Acad. Sci. U.S.A.">
        <title>Extensive sampling of basidiomycete genomes demonstrates inadequacy of the white-rot/brown-rot paradigm for wood decay fungi.</title>
        <authorList>
            <person name="Riley R."/>
            <person name="Salamov A.A."/>
            <person name="Brown D.W."/>
            <person name="Nagy L.G."/>
            <person name="Floudas D."/>
            <person name="Held B.W."/>
            <person name="Levasseur A."/>
            <person name="Lombard V."/>
            <person name="Morin E."/>
            <person name="Otillar R."/>
            <person name="Lindquist E.A."/>
            <person name="Sun H."/>
            <person name="LaButti K.M."/>
            <person name="Schmutz J."/>
            <person name="Jabbour D."/>
            <person name="Luo H."/>
            <person name="Baker S.E."/>
            <person name="Pisabarro A.G."/>
            <person name="Walton J.D."/>
            <person name="Blanchette R.A."/>
            <person name="Henrissat B."/>
            <person name="Martin F."/>
            <person name="Cullen D."/>
            <person name="Hibbett D.S."/>
            <person name="Grigoriev I.V."/>
        </authorList>
    </citation>
    <scope>NUCLEOTIDE SEQUENCE [LARGE SCALE GENOMIC DNA]</scope>
    <source>
        <strain evidence="8">FD-172 SS1</strain>
    </source>
</reference>
<evidence type="ECO:0000256" key="5">
    <source>
        <dbReference type="SAM" id="MobiDB-lite"/>
    </source>
</evidence>
<evidence type="ECO:0000256" key="2">
    <source>
        <dbReference type="ARBA" id="ARBA00022692"/>
    </source>
</evidence>
<comment type="subcellular location">
    <subcellularLocation>
        <location evidence="1">Membrane</location>
        <topology evidence="1">Multi-pass membrane protein</topology>
    </subcellularLocation>
</comment>
<dbReference type="InterPro" id="IPR037185">
    <property type="entry name" value="EmrE-like"/>
</dbReference>
<gene>
    <name evidence="7" type="ORF">BOTBODRAFT_120586</name>
</gene>
<dbReference type="InParanoid" id="A0A067LV77"/>
<feature type="transmembrane region" description="Helical" evidence="6">
    <location>
        <begin position="272"/>
        <end position="292"/>
    </location>
</feature>
<feature type="transmembrane region" description="Helical" evidence="6">
    <location>
        <begin position="338"/>
        <end position="355"/>
    </location>
</feature>
<feature type="transmembrane region" description="Helical" evidence="6">
    <location>
        <begin position="36"/>
        <end position="55"/>
    </location>
</feature>
<feature type="transmembrane region" description="Helical" evidence="6">
    <location>
        <begin position="199"/>
        <end position="220"/>
    </location>
</feature>
<dbReference type="NCBIfam" id="TIGR00803">
    <property type="entry name" value="nst"/>
    <property type="match status" value="1"/>
</dbReference>
<accession>A0A067LV77</accession>
<dbReference type="GO" id="GO:0000139">
    <property type="term" value="C:Golgi membrane"/>
    <property type="evidence" value="ECO:0007669"/>
    <property type="project" value="InterPro"/>
</dbReference>
<dbReference type="SUPFAM" id="SSF103481">
    <property type="entry name" value="Multidrug resistance efflux transporter EmrE"/>
    <property type="match status" value="1"/>
</dbReference>
<dbReference type="GO" id="GO:0015165">
    <property type="term" value="F:pyrimidine nucleotide-sugar transmembrane transporter activity"/>
    <property type="evidence" value="ECO:0007669"/>
    <property type="project" value="InterPro"/>
</dbReference>
<proteinExistence type="predicted"/>
<evidence type="ECO:0000256" key="4">
    <source>
        <dbReference type="ARBA" id="ARBA00023136"/>
    </source>
</evidence>
<name>A0A067LV77_BOTB1</name>
<keyword evidence="4 6" id="KW-0472">Membrane</keyword>
<dbReference type="STRING" id="930990.A0A067LV77"/>
<evidence type="ECO:0000256" key="3">
    <source>
        <dbReference type="ARBA" id="ARBA00022989"/>
    </source>
</evidence>
<evidence type="ECO:0000313" key="7">
    <source>
        <dbReference type="EMBL" id="KDQ07039.1"/>
    </source>
</evidence>
<dbReference type="PANTHER" id="PTHR10231">
    <property type="entry name" value="NUCLEOTIDE-SUGAR TRANSMEMBRANE TRANSPORTER"/>
    <property type="match status" value="1"/>
</dbReference>